<evidence type="ECO:0000256" key="6">
    <source>
        <dbReference type="SAM" id="Phobius"/>
    </source>
</evidence>
<feature type="transmembrane region" description="Helical" evidence="6">
    <location>
        <begin position="77"/>
        <end position="95"/>
    </location>
</feature>
<feature type="transmembrane region" description="Helical" evidence="6">
    <location>
        <begin position="7"/>
        <end position="29"/>
    </location>
</feature>
<dbReference type="Pfam" id="PF01943">
    <property type="entry name" value="Polysacc_synt"/>
    <property type="match status" value="1"/>
</dbReference>
<organism evidence="7 8">
    <name type="scientific">Uliginosibacterium paludis</name>
    <dbReference type="NCBI Taxonomy" id="1615952"/>
    <lineage>
        <taxon>Bacteria</taxon>
        <taxon>Pseudomonadati</taxon>
        <taxon>Pseudomonadota</taxon>
        <taxon>Betaproteobacteria</taxon>
        <taxon>Rhodocyclales</taxon>
        <taxon>Zoogloeaceae</taxon>
        <taxon>Uliginosibacterium</taxon>
    </lineage>
</organism>
<feature type="transmembrane region" description="Helical" evidence="6">
    <location>
        <begin position="138"/>
        <end position="157"/>
    </location>
</feature>
<evidence type="ECO:0000313" key="8">
    <source>
        <dbReference type="Proteomes" id="UP001548590"/>
    </source>
</evidence>
<feature type="transmembrane region" description="Helical" evidence="6">
    <location>
        <begin position="201"/>
        <end position="221"/>
    </location>
</feature>
<sequence length="468" mass="48795">MSLRTSAAYVAVRMVSGLLAMATLALVVRGLGPEAYGQLSLGLALAAAVTLVLFNPLNATLARFHAEPAQREANLCLLRRLLLGIGGGLLLLSLLLEAAGLQLFAGGLLVAAACMALSQGMFDFSGQHLAASQQSRRYAVQFLAKAVGSLCGCALVLRAGGGPVAVLLAMAAAFLAAALMAGPVWRRAGERVSKPSDRRELLAFGGPLLLTSLLGYLLLWGDRYLLERLVPLAELGRYSALTDLAQQTLGLVFSGLCSAWYPRLVLAFGAGDRAEAQRLYERYAALGLAACLPAGVGFALLLPDILRLLYGEAFVQVPAALPALVSASAMIAGVKAYYLDQALLLGKRVWWHAASIALAAGGGLLLAALLVPHAGIAGAAAGLLTGQLAGAGLSLLGGHGVLLRRCPRALCWPPVAGCALMVPCLLAWPAGGWLAVMLRVLTGALVYATVMWLADFDGVRARLMRRFR</sequence>
<keyword evidence="8" id="KW-1185">Reference proteome</keyword>
<dbReference type="InterPro" id="IPR050833">
    <property type="entry name" value="Poly_Biosynth_Transport"/>
</dbReference>
<dbReference type="EMBL" id="JBEWLZ010000001">
    <property type="protein sequence ID" value="MET1488195.1"/>
    <property type="molecule type" value="Genomic_DNA"/>
</dbReference>
<feature type="transmembrane region" description="Helical" evidence="6">
    <location>
        <begin position="376"/>
        <end position="397"/>
    </location>
</feature>
<name>A0ABV2CJX3_9RHOO</name>
<feature type="transmembrane region" description="Helical" evidence="6">
    <location>
        <begin position="163"/>
        <end position="181"/>
    </location>
</feature>
<dbReference type="PANTHER" id="PTHR30250:SF11">
    <property type="entry name" value="O-ANTIGEN TRANSPORTER-RELATED"/>
    <property type="match status" value="1"/>
</dbReference>
<dbReference type="RefSeq" id="WP_345926089.1">
    <property type="nucleotide sequence ID" value="NZ_JBDIVF010000003.1"/>
</dbReference>
<feature type="transmembrane region" description="Helical" evidence="6">
    <location>
        <begin position="283"/>
        <end position="302"/>
    </location>
</feature>
<reference evidence="7 8" key="1">
    <citation type="submission" date="2024-07" db="EMBL/GenBank/DDBJ databases">
        <title>Uliginosibacterium paludis KCTC:42655.</title>
        <authorList>
            <person name="Kim M.K."/>
        </authorList>
    </citation>
    <scope>NUCLEOTIDE SEQUENCE [LARGE SCALE GENOMIC DNA]</scope>
    <source>
        <strain evidence="7 8">KCTC 42655</strain>
    </source>
</reference>
<feature type="transmembrane region" description="Helical" evidence="6">
    <location>
        <begin position="409"/>
        <end position="430"/>
    </location>
</feature>
<feature type="transmembrane region" description="Helical" evidence="6">
    <location>
        <begin position="249"/>
        <end position="271"/>
    </location>
</feature>
<accession>A0ABV2CJX3</accession>
<feature type="transmembrane region" description="Helical" evidence="6">
    <location>
        <begin position="349"/>
        <end position="370"/>
    </location>
</feature>
<evidence type="ECO:0000256" key="1">
    <source>
        <dbReference type="ARBA" id="ARBA00004651"/>
    </source>
</evidence>
<dbReference type="InterPro" id="IPR002797">
    <property type="entry name" value="Polysacc_synth"/>
</dbReference>
<comment type="subcellular location">
    <subcellularLocation>
        <location evidence="1">Cell membrane</location>
        <topology evidence="1">Multi-pass membrane protein</topology>
    </subcellularLocation>
</comment>
<evidence type="ECO:0000313" key="7">
    <source>
        <dbReference type="EMBL" id="MET1488195.1"/>
    </source>
</evidence>
<keyword evidence="4 6" id="KW-1133">Transmembrane helix</keyword>
<feature type="transmembrane region" description="Helical" evidence="6">
    <location>
        <begin position="314"/>
        <end position="337"/>
    </location>
</feature>
<dbReference type="PANTHER" id="PTHR30250">
    <property type="entry name" value="PST FAMILY PREDICTED COLANIC ACID TRANSPORTER"/>
    <property type="match status" value="1"/>
</dbReference>
<evidence type="ECO:0000256" key="5">
    <source>
        <dbReference type="ARBA" id="ARBA00023136"/>
    </source>
</evidence>
<comment type="caution">
    <text evidence="7">The sequence shown here is derived from an EMBL/GenBank/DDBJ whole genome shotgun (WGS) entry which is preliminary data.</text>
</comment>
<feature type="transmembrane region" description="Helical" evidence="6">
    <location>
        <begin position="101"/>
        <end position="118"/>
    </location>
</feature>
<protein>
    <submittedName>
        <fullName evidence="7">Oligosaccharide flippase family protein</fullName>
    </submittedName>
</protein>
<feature type="transmembrane region" description="Helical" evidence="6">
    <location>
        <begin position="436"/>
        <end position="456"/>
    </location>
</feature>
<keyword evidence="2" id="KW-1003">Cell membrane</keyword>
<evidence type="ECO:0000256" key="2">
    <source>
        <dbReference type="ARBA" id="ARBA00022475"/>
    </source>
</evidence>
<feature type="transmembrane region" description="Helical" evidence="6">
    <location>
        <begin position="35"/>
        <end position="57"/>
    </location>
</feature>
<evidence type="ECO:0000256" key="3">
    <source>
        <dbReference type="ARBA" id="ARBA00022692"/>
    </source>
</evidence>
<evidence type="ECO:0000256" key="4">
    <source>
        <dbReference type="ARBA" id="ARBA00022989"/>
    </source>
</evidence>
<keyword evidence="3 6" id="KW-0812">Transmembrane</keyword>
<proteinExistence type="predicted"/>
<keyword evidence="5 6" id="KW-0472">Membrane</keyword>
<dbReference type="Proteomes" id="UP001548590">
    <property type="component" value="Unassembled WGS sequence"/>
</dbReference>
<gene>
    <name evidence="7" type="ORF">ABVT11_00035</name>
</gene>